<dbReference type="Gene3D" id="3.30.70.100">
    <property type="match status" value="1"/>
</dbReference>
<dbReference type="Proteomes" id="UP000193781">
    <property type="component" value="Unassembled WGS sequence"/>
</dbReference>
<reference evidence="3 4" key="1">
    <citation type="submission" date="2016-01" db="EMBL/GenBank/DDBJ databases">
        <title>The new phylogeny of the genus Mycobacterium.</title>
        <authorList>
            <person name="Tarcisio F."/>
            <person name="Conor M."/>
            <person name="Antonella G."/>
            <person name="Elisabetta G."/>
            <person name="Giulia F.S."/>
            <person name="Sara T."/>
            <person name="Anna F."/>
            <person name="Clotilde B."/>
            <person name="Roberto B."/>
            <person name="Veronica D.S."/>
            <person name="Fabio R."/>
            <person name="Monica P."/>
            <person name="Olivier J."/>
            <person name="Enrico T."/>
            <person name="Nicola S."/>
        </authorList>
    </citation>
    <scope>NUCLEOTIDE SEQUENCE [LARGE SCALE GENOMIC DNA]</scope>
    <source>
        <strain evidence="3 4">DSM 44803</strain>
    </source>
</reference>
<dbReference type="Pfam" id="PF00403">
    <property type="entry name" value="HMA"/>
    <property type="match status" value="1"/>
</dbReference>
<evidence type="ECO:0000313" key="4">
    <source>
        <dbReference type="Proteomes" id="UP000193781"/>
    </source>
</evidence>
<dbReference type="AlphaFoldDB" id="A0A0F5N797"/>
<name>A0A0F5N797_9MYCO</name>
<dbReference type="SUPFAM" id="SSF55008">
    <property type="entry name" value="HMA, heavy metal-associated domain"/>
    <property type="match status" value="1"/>
</dbReference>
<dbReference type="InterPro" id="IPR036163">
    <property type="entry name" value="HMA_dom_sf"/>
</dbReference>
<feature type="domain" description="HMA" evidence="2">
    <location>
        <begin position="4"/>
        <end position="70"/>
    </location>
</feature>
<evidence type="ECO:0000313" key="3">
    <source>
        <dbReference type="EMBL" id="ORW35703.1"/>
    </source>
</evidence>
<evidence type="ECO:0000259" key="2">
    <source>
        <dbReference type="PROSITE" id="PS50846"/>
    </source>
</evidence>
<evidence type="ECO:0000256" key="1">
    <source>
        <dbReference type="SAM" id="MobiDB-lite"/>
    </source>
</evidence>
<dbReference type="GO" id="GO:0046872">
    <property type="term" value="F:metal ion binding"/>
    <property type="evidence" value="ECO:0007669"/>
    <property type="project" value="InterPro"/>
</dbReference>
<accession>A0A0F5N797</accession>
<dbReference type="PROSITE" id="PS50846">
    <property type="entry name" value="HMA_2"/>
    <property type="match status" value="1"/>
</dbReference>
<proteinExistence type="predicted"/>
<dbReference type="STRING" id="244292.ABW17_28365"/>
<comment type="caution">
    <text evidence="3">The sequence shown here is derived from an EMBL/GenBank/DDBJ whole genome shotgun (WGS) entry which is preliminary data.</text>
</comment>
<dbReference type="EMBL" id="LQPH01000003">
    <property type="protein sequence ID" value="ORW35703.1"/>
    <property type="molecule type" value="Genomic_DNA"/>
</dbReference>
<feature type="compositionally biased region" description="Pro residues" evidence="1">
    <location>
        <begin position="83"/>
        <end position="92"/>
    </location>
</feature>
<keyword evidence="4" id="KW-1185">Reference proteome</keyword>
<dbReference type="InterPro" id="IPR006121">
    <property type="entry name" value="HMA_dom"/>
</dbReference>
<sequence length="111" mass="11427">MTTTTAVIDVHGLQWASSAAVGEAALSRRPGVTSVQANAVNQSATVAYDPAVTSVAELSQWVRDCGFHCAGRSVADHMCEPMSGPPGQPAPEQPHHEHSTAAAPGNGNPRT</sequence>
<feature type="region of interest" description="Disordered" evidence="1">
    <location>
        <begin position="76"/>
        <end position="111"/>
    </location>
</feature>
<gene>
    <name evidence="3" type="ORF">AWC17_21595</name>
</gene>
<protein>
    <recommendedName>
        <fullName evidence="2">HMA domain-containing protein</fullName>
    </recommendedName>
</protein>
<organism evidence="3 4">
    <name type="scientific">Mycobacterium nebraskense</name>
    <dbReference type="NCBI Taxonomy" id="244292"/>
    <lineage>
        <taxon>Bacteria</taxon>
        <taxon>Bacillati</taxon>
        <taxon>Actinomycetota</taxon>
        <taxon>Actinomycetes</taxon>
        <taxon>Mycobacteriales</taxon>
        <taxon>Mycobacteriaceae</taxon>
        <taxon>Mycobacterium</taxon>
    </lineage>
</organism>
<dbReference type="CDD" id="cd00371">
    <property type="entry name" value="HMA"/>
    <property type="match status" value="1"/>
</dbReference>